<gene>
    <name evidence="2" type="primary">mhr12</name>
    <name evidence="3" type="synonym">mihB3</name>
</gene>
<dbReference type="SUPFAM" id="SSF47336">
    <property type="entry name" value="ACP-like"/>
    <property type="match status" value="1"/>
</dbReference>
<dbReference type="InterPro" id="IPR009081">
    <property type="entry name" value="PP-bd_ACP"/>
</dbReference>
<proteinExistence type="predicted"/>
<evidence type="ECO:0000313" key="3">
    <source>
        <dbReference type="EMBL" id="QHD26312.1"/>
    </source>
</evidence>
<dbReference type="EMBL" id="MN850873">
    <property type="protein sequence ID" value="QHD26312.1"/>
    <property type="molecule type" value="Genomic_DNA"/>
</dbReference>
<reference evidence="3" key="2">
    <citation type="journal article" date="2020" name="J. Am. Chem. Soc.">
        <title>Characterization of Miharamycin Biosynthesis Reveals a Hybrid NRPS-PKS to Synthesize High-Carbon Sugar from a Complex Nucleoside.</title>
        <authorList>
            <person name="Wang F."/>
            <person name="Zhang W.H."/>
            <person name="Zhao J."/>
            <person name="Kang W.J."/>
            <person name="Wang S."/>
            <person name="Yu B."/>
            <person name="Pan H.X."/>
            <person name="Tang G.L."/>
        </authorList>
    </citation>
    <scope>NUCLEOTIDE SEQUENCE</scope>
    <source>
        <strain evidence="3">MS-1242</strain>
    </source>
</reference>
<dbReference type="InterPro" id="IPR036736">
    <property type="entry name" value="ACP-like_sf"/>
</dbReference>
<dbReference type="Pfam" id="PF00550">
    <property type="entry name" value="PP-binding"/>
    <property type="match status" value="1"/>
</dbReference>
<reference evidence="2" key="1">
    <citation type="journal article" date="2019" name="J. Am. Chem. Soc.">
        <title>The Amipurimycin and Miharamycin Biosynthetic Gene Clusters: Unraveling the Origins of 2-Aminopurinyl Peptidyl Nucleoside Antibiotics.</title>
        <authorList>
            <person name="Romo A.J."/>
            <person name="Shiraishi T."/>
            <person name="Ikeuchi H."/>
            <person name="Lin G.M."/>
            <person name="Geng Y."/>
            <person name="Lee Y.H."/>
            <person name="Liem P.H."/>
            <person name="Ma T."/>
            <person name="Ogasawara Y."/>
            <person name="Shin-Ya K."/>
            <person name="Nishiyama M."/>
            <person name="Kuzuyama T."/>
            <person name="Liu H.W."/>
        </authorList>
    </citation>
    <scope>NUCLEOTIDE SEQUENCE</scope>
    <source>
        <strain evidence="2">MS-1242 [SF-489]</strain>
    </source>
</reference>
<evidence type="ECO:0000259" key="1">
    <source>
        <dbReference type="PROSITE" id="PS50075"/>
    </source>
</evidence>
<sequence length="97" mass="10253">MASQPTTATPAPSTAPAAHEVTDAVRQFIARLSGHPDIADDRPLISDGVLDSVAAVQMVDFVERTFAIEIADEDLELANFDSVQGLAALVHRRLAAS</sequence>
<evidence type="ECO:0000313" key="2">
    <source>
        <dbReference type="EMBL" id="QCX41918.1"/>
    </source>
</evidence>
<feature type="domain" description="Carrier" evidence="1">
    <location>
        <begin position="16"/>
        <end position="94"/>
    </location>
</feature>
<protein>
    <submittedName>
        <fullName evidence="3">Acyl carrier protein</fullName>
    </submittedName>
    <submittedName>
        <fullName evidence="2">Mhr12</fullName>
    </submittedName>
</protein>
<dbReference type="Gene3D" id="1.10.1200.10">
    <property type="entry name" value="ACP-like"/>
    <property type="match status" value="1"/>
</dbReference>
<organism evidence="2">
    <name type="scientific">Streptomyces miharaensis</name>
    <dbReference type="NCBI Taxonomy" id="285483"/>
    <lineage>
        <taxon>Bacteria</taxon>
        <taxon>Bacillati</taxon>
        <taxon>Actinomycetota</taxon>
        <taxon>Actinomycetes</taxon>
        <taxon>Kitasatosporales</taxon>
        <taxon>Streptomycetaceae</taxon>
        <taxon>Streptomyces</taxon>
    </lineage>
</organism>
<name>A0A4Y5QSE5_9ACTN</name>
<dbReference type="AlphaFoldDB" id="A0A4Y5QSE5"/>
<accession>A0A4Y5QSE5</accession>
<dbReference type="PROSITE" id="PS50075">
    <property type="entry name" value="CARRIER"/>
    <property type="match status" value="1"/>
</dbReference>
<dbReference type="EMBL" id="MH534948">
    <property type="protein sequence ID" value="QCX41918.1"/>
    <property type="molecule type" value="Genomic_DNA"/>
</dbReference>